<name>A0A6J3M365_9PEZI</name>
<evidence type="ECO:0000313" key="2">
    <source>
        <dbReference type="Proteomes" id="UP000504637"/>
    </source>
</evidence>
<reference evidence="3" key="1">
    <citation type="submission" date="2020-01" db="EMBL/GenBank/DDBJ databases">
        <authorList>
            <consortium name="DOE Joint Genome Institute"/>
            <person name="Haridas S."/>
            <person name="Albert R."/>
            <person name="Binder M."/>
            <person name="Bloem J."/>
            <person name="Labutti K."/>
            <person name="Salamov A."/>
            <person name="Andreopoulos B."/>
            <person name="Baker S.E."/>
            <person name="Barry K."/>
            <person name="Bills G."/>
            <person name="Bluhm B.H."/>
            <person name="Cannon C."/>
            <person name="Castanera R."/>
            <person name="Culley D.E."/>
            <person name="Daum C."/>
            <person name="Ezra D."/>
            <person name="Gonzalez J.B."/>
            <person name="Henrissat B."/>
            <person name="Kuo A."/>
            <person name="Liang C."/>
            <person name="Lipzen A."/>
            <person name="Lutzoni F."/>
            <person name="Magnuson J."/>
            <person name="Mondo S."/>
            <person name="Nolan M."/>
            <person name="Ohm R."/>
            <person name="Pangilinan J."/>
            <person name="Park H.-J."/>
            <person name="Ramirez L."/>
            <person name="Alfaro M."/>
            <person name="Sun H."/>
            <person name="Tritt A."/>
            <person name="Yoshinaga Y."/>
            <person name="Zwiers L.-H."/>
            <person name="Turgeon B.G."/>
            <person name="Goodwin S.B."/>
            <person name="Spatafora J.W."/>
            <person name="Crous P.W."/>
            <person name="Grigoriev I.V."/>
        </authorList>
    </citation>
    <scope>NUCLEOTIDE SEQUENCE</scope>
    <source>
        <strain evidence="3">CBS 342.82</strain>
    </source>
</reference>
<keyword evidence="2" id="KW-1185">Reference proteome</keyword>
<feature type="compositionally biased region" description="Basic and acidic residues" evidence="1">
    <location>
        <begin position="49"/>
        <end position="62"/>
    </location>
</feature>
<evidence type="ECO:0000313" key="3">
    <source>
        <dbReference type="RefSeq" id="XP_033459466.1"/>
    </source>
</evidence>
<evidence type="ECO:0000256" key="1">
    <source>
        <dbReference type="SAM" id="MobiDB-lite"/>
    </source>
</evidence>
<dbReference type="GeneID" id="54357691"/>
<protein>
    <submittedName>
        <fullName evidence="3">Uncharacterized protein</fullName>
    </submittedName>
</protein>
<organism evidence="3">
    <name type="scientific">Dissoconium aciculare CBS 342.82</name>
    <dbReference type="NCBI Taxonomy" id="1314786"/>
    <lineage>
        <taxon>Eukaryota</taxon>
        <taxon>Fungi</taxon>
        <taxon>Dikarya</taxon>
        <taxon>Ascomycota</taxon>
        <taxon>Pezizomycotina</taxon>
        <taxon>Dothideomycetes</taxon>
        <taxon>Dothideomycetidae</taxon>
        <taxon>Mycosphaerellales</taxon>
        <taxon>Dissoconiaceae</taxon>
        <taxon>Dissoconium</taxon>
    </lineage>
</organism>
<dbReference type="AlphaFoldDB" id="A0A6J3M365"/>
<reference evidence="3" key="2">
    <citation type="submission" date="2020-04" db="EMBL/GenBank/DDBJ databases">
        <authorList>
            <consortium name="NCBI Genome Project"/>
        </authorList>
    </citation>
    <scope>NUCLEOTIDE SEQUENCE</scope>
    <source>
        <strain evidence="3">CBS 342.82</strain>
    </source>
</reference>
<feature type="region of interest" description="Disordered" evidence="1">
    <location>
        <begin position="106"/>
        <end position="125"/>
    </location>
</feature>
<accession>A0A6J3M365</accession>
<proteinExistence type="predicted"/>
<dbReference type="RefSeq" id="XP_033459466.1">
    <property type="nucleotide sequence ID" value="XM_033599892.1"/>
</dbReference>
<feature type="compositionally biased region" description="Polar residues" evidence="1">
    <location>
        <begin position="63"/>
        <end position="88"/>
    </location>
</feature>
<gene>
    <name evidence="3" type="ORF">K489DRAFT_242930</name>
</gene>
<dbReference type="Proteomes" id="UP000504637">
    <property type="component" value="Unplaced"/>
</dbReference>
<sequence>MGFPSEQCSCMISRAGKFLSCTSHASATPQGDCWCGVRAWKRNRHLHGKGLEPDSSHQRSDTISRQAGCSVPMGSQDNHSRNTPSPNQKCRANALVAQLAGSWARRGRRKTKRNFGPAHTTAPSIPVDMRATNLTSHIRDANSPSLEAFENVRYPFRHSFRGSWRIVLSTTCCNVTVLHLPPSSIL</sequence>
<reference evidence="3" key="3">
    <citation type="submission" date="2025-08" db="UniProtKB">
        <authorList>
            <consortium name="RefSeq"/>
        </authorList>
    </citation>
    <scope>IDENTIFICATION</scope>
    <source>
        <strain evidence="3">CBS 342.82</strain>
    </source>
</reference>
<feature type="region of interest" description="Disordered" evidence="1">
    <location>
        <begin position="47"/>
        <end position="88"/>
    </location>
</feature>